<dbReference type="Proteomes" id="UP001235269">
    <property type="component" value="Unassembled WGS sequence"/>
</dbReference>
<dbReference type="InterPro" id="IPR029494">
    <property type="entry name" value="DarT"/>
</dbReference>
<sequence>MNQSIADAVFGRGIRRLCHFTPSRNLQHIAGGEIGILSTSSLKEQERAAYTATDLERLDQKTTHICCSIEYPNAWYFDRARANEKLFLDWVVLLISPHYLAEEDTLFCPRNAAANYGRHITSGFEGFNTMFAERVTGTRNATYIRSASHLSSCPTDQQAEVLIKDRVLLRDIIGVAVVSEDQARTERVRLRTNGVNPDQFRFVIAPQMFNKYALSEVITRGTAESELLYSPPVL</sequence>
<feature type="binding site" evidence="6">
    <location>
        <position position="57"/>
    </location>
    <ligand>
        <name>NAD(+)</name>
        <dbReference type="ChEBI" id="CHEBI:57540"/>
    </ligand>
</feature>
<name>A0ABU0IFE3_9HYPH</name>
<dbReference type="RefSeq" id="WP_307159154.1">
    <property type="nucleotide sequence ID" value="NZ_JAUSWH010000011.1"/>
</dbReference>
<organism evidence="8 9">
    <name type="scientific">Rhizobium paknamense</name>
    <dbReference type="NCBI Taxonomy" id="1206817"/>
    <lineage>
        <taxon>Bacteria</taxon>
        <taxon>Pseudomonadati</taxon>
        <taxon>Pseudomonadota</taxon>
        <taxon>Alphaproteobacteria</taxon>
        <taxon>Hyphomicrobiales</taxon>
        <taxon>Rhizobiaceae</taxon>
        <taxon>Rhizobium/Agrobacterium group</taxon>
        <taxon>Rhizobium</taxon>
    </lineage>
</organism>
<comment type="caution">
    <text evidence="8">The sequence shown here is derived from an EMBL/GenBank/DDBJ whole genome shotgun (WGS) entry which is preliminary data.</text>
</comment>
<comment type="caution">
    <text evidence="6">Lacks conserved residue(s) required for the propagation of feature annotation.</text>
</comment>
<evidence type="ECO:0000256" key="6">
    <source>
        <dbReference type="PROSITE-ProRule" id="PRU01362"/>
    </source>
</evidence>
<evidence type="ECO:0000256" key="3">
    <source>
        <dbReference type="ARBA" id="ARBA00022679"/>
    </source>
</evidence>
<keyword evidence="2 6" id="KW-0328">Glycosyltransferase</keyword>
<evidence type="ECO:0000256" key="4">
    <source>
        <dbReference type="ARBA" id="ARBA00022695"/>
    </source>
</evidence>
<evidence type="ECO:0000313" key="9">
    <source>
        <dbReference type="Proteomes" id="UP001235269"/>
    </source>
</evidence>
<keyword evidence="4 6" id="KW-0548">Nucleotidyltransferase</keyword>
<evidence type="ECO:0000256" key="5">
    <source>
        <dbReference type="ARBA" id="ARBA00023125"/>
    </source>
</evidence>
<dbReference type="PROSITE" id="PS52018">
    <property type="entry name" value="DART"/>
    <property type="match status" value="1"/>
</dbReference>
<feature type="binding site" evidence="6">
    <location>
        <begin position="19"/>
        <end position="21"/>
    </location>
    <ligand>
        <name>NAD(+)</name>
        <dbReference type="ChEBI" id="CHEBI:57540"/>
    </ligand>
</feature>
<dbReference type="EMBL" id="JAUSWH010000011">
    <property type="protein sequence ID" value="MDQ0456970.1"/>
    <property type="molecule type" value="Genomic_DNA"/>
</dbReference>
<proteinExistence type="inferred from homology"/>
<gene>
    <name evidence="8" type="ORF">QO005_003315</name>
</gene>
<protein>
    <recommendedName>
        <fullName evidence="7">DarT domain-containing protein</fullName>
    </recommendedName>
</protein>
<comment type="catalytic activity">
    <reaction evidence="6">
        <text>a thymidine in DNA + NAD(+) = an N-(ADP-alpha-D-ribosyl)-thymidine in DNA + nicotinamide + H(+)</text>
        <dbReference type="Rhea" id="RHEA:71651"/>
        <dbReference type="Rhea" id="RHEA-COMP:13556"/>
        <dbReference type="Rhea" id="RHEA-COMP:18051"/>
        <dbReference type="ChEBI" id="CHEBI:15378"/>
        <dbReference type="ChEBI" id="CHEBI:17154"/>
        <dbReference type="ChEBI" id="CHEBI:57540"/>
        <dbReference type="ChEBI" id="CHEBI:137386"/>
        <dbReference type="ChEBI" id="CHEBI:191199"/>
    </reaction>
</comment>
<accession>A0ABU0IFE3</accession>
<evidence type="ECO:0000313" key="8">
    <source>
        <dbReference type="EMBL" id="MDQ0456970.1"/>
    </source>
</evidence>
<dbReference type="Pfam" id="PF14487">
    <property type="entry name" value="DarT"/>
    <property type="match status" value="1"/>
</dbReference>
<feature type="active site" description="Proton acceptor" evidence="6">
    <location>
        <position position="57"/>
    </location>
</feature>
<evidence type="ECO:0000256" key="2">
    <source>
        <dbReference type="ARBA" id="ARBA00022676"/>
    </source>
</evidence>
<evidence type="ECO:0000259" key="7">
    <source>
        <dbReference type="PROSITE" id="PS52018"/>
    </source>
</evidence>
<keyword evidence="1 6" id="KW-1277">Toxin-antitoxin system</keyword>
<feature type="domain" description="DarT" evidence="7">
    <location>
        <begin position="15"/>
        <end position="210"/>
    </location>
</feature>
<evidence type="ECO:0000256" key="1">
    <source>
        <dbReference type="ARBA" id="ARBA00022649"/>
    </source>
</evidence>
<comment type="similarity">
    <text evidence="6">Belongs to the DarT ADP-ribosyltransferase family.</text>
</comment>
<reference evidence="8 9" key="1">
    <citation type="submission" date="2023-07" db="EMBL/GenBank/DDBJ databases">
        <title>Genomic Encyclopedia of Type Strains, Phase IV (KMG-IV): sequencing the most valuable type-strain genomes for metagenomic binning, comparative biology and taxonomic classification.</title>
        <authorList>
            <person name="Goeker M."/>
        </authorList>
    </citation>
    <scope>NUCLEOTIDE SEQUENCE [LARGE SCALE GENOMIC DNA]</scope>
    <source>
        <strain evidence="8 9">DSM 100301</strain>
    </source>
</reference>
<keyword evidence="9" id="KW-1185">Reference proteome</keyword>
<feature type="active site" evidence="6">
    <location>
        <position position="160"/>
    </location>
</feature>
<keyword evidence="3 6" id="KW-0808">Transferase</keyword>
<keyword evidence="5 6" id="KW-0238">DNA-binding</keyword>